<dbReference type="EMBL" id="MH908872">
    <property type="protein sequence ID" value="AYM52382.1"/>
    <property type="molecule type" value="Genomic_DNA"/>
</dbReference>
<dbReference type="AlphaFoldDB" id="A0A3Q8I2U8"/>
<name>A0A3Q8I2U8_9BACT</name>
<proteinExistence type="predicted"/>
<organism evidence="1">
    <name type="scientific">Hyalangium minutum</name>
    <dbReference type="NCBI Taxonomy" id="394096"/>
    <lineage>
        <taxon>Bacteria</taxon>
        <taxon>Pseudomonadati</taxon>
        <taxon>Myxococcota</taxon>
        <taxon>Myxococcia</taxon>
        <taxon>Myxococcales</taxon>
        <taxon>Cystobacterineae</taxon>
        <taxon>Archangiaceae</taxon>
        <taxon>Hyalangium</taxon>
    </lineage>
</organism>
<reference evidence="1" key="1">
    <citation type="journal article" date="2018" name="J. Ind. Microbiol. Biotechnol.">
        <title>Genome mining reveals uncommon alkylpyrones as type III PKS products from myxobacteria.</title>
        <authorList>
            <person name="Hug J.J."/>
            <person name="Panter F."/>
            <person name="Krug D."/>
            <person name="Muller R."/>
        </authorList>
    </citation>
    <scope>NUCLEOTIDE SEQUENCE</scope>
    <source>
        <strain evidence="1">MCy2730</strain>
    </source>
</reference>
<accession>A0A3Q8I2U8</accession>
<sequence length="36" mass="3928">MNDKATIEIKKDEKKAEPKKVVVVKTSIKAGPAAFN</sequence>
<evidence type="ECO:0000313" key="1">
    <source>
        <dbReference type="EMBL" id="AYM52382.1"/>
    </source>
</evidence>
<protein>
    <submittedName>
        <fullName evidence="1">Uncharacterized protein</fullName>
    </submittedName>
</protein>